<comment type="caution">
    <text evidence="1">The sequence shown here is derived from an EMBL/GenBank/DDBJ whole genome shotgun (WGS) entry which is preliminary data.</text>
</comment>
<dbReference type="NCBIfam" id="TIGR01509">
    <property type="entry name" value="HAD-SF-IA-v3"/>
    <property type="match status" value="1"/>
</dbReference>
<dbReference type="AlphaFoldDB" id="A0A7Y9IBX2"/>
<dbReference type="SUPFAM" id="SSF56784">
    <property type="entry name" value="HAD-like"/>
    <property type="match status" value="1"/>
</dbReference>
<protein>
    <submittedName>
        <fullName evidence="1">Putative hydrolase of the HAD superfamily</fullName>
    </submittedName>
</protein>
<sequence length="246" mass="26084">MSRVRAVLLDVYRTLIEVDFDAALDELAARSGLGRADWVAGIQANADALTSGTISLERAFAETFRLAGQEPPDLEALLRHDRDVLAAHATLYPDVRPFLAELRRRGVGTALVSNCFANTTDLLQRFGLTDLTDQVVLSCEVGVAKPDPAIFRAALAGLDVRPEQAIFVDDRPGNCSAAEDLGITAVLIDRGDAGTEGAVNALEEVLRMIIGPAAGPIDAVMGKYAGGGPTSDELGRIARAEDSERS</sequence>
<dbReference type="PANTHER" id="PTHR43611:SF3">
    <property type="entry name" value="FLAVIN MONONUCLEOTIDE HYDROLASE 1, CHLOROPLATIC"/>
    <property type="match status" value="1"/>
</dbReference>
<accession>A0A7Y9IBX2</accession>
<dbReference type="CDD" id="cd02603">
    <property type="entry name" value="HAD_sEH-N_like"/>
    <property type="match status" value="1"/>
</dbReference>
<proteinExistence type="predicted"/>
<organism evidence="1 2">
    <name type="scientific">Microlunatus parietis</name>
    <dbReference type="NCBI Taxonomy" id="682979"/>
    <lineage>
        <taxon>Bacteria</taxon>
        <taxon>Bacillati</taxon>
        <taxon>Actinomycetota</taxon>
        <taxon>Actinomycetes</taxon>
        <taxon>Propionibacteriales</taxon>
        <taxon>Propionibacteriaceae</taxon>
        <taxon>Microlunatus</taxon>
    </lineage>
</organism>
<dbReference type="EMBL" id="JACCBU010000001">
    <property type="protein sequence ID" value="NYE73761.1"/>
    <property type="molecule type" value="Genomic_DNA"/>
</dbReference>
<dbReference type="SFLD" id="SFLDS00003">
    <property type="entry name" value="Haloacid_Dehalogenase"/>
    <property type="match status" value="1"/>
</dbReference>
<keyword evidence="2" id="KW-1185">Reference proteome</keyword>
<dbReference type="GO" id="GO:0016787">
    <property type="term" value="F:hydrolase activity"/>
    <property type="evidence" value="ECO:0007669"/>
    <property type="project" value="UniProtKB-KW"/>
</dbReference>
<dbReference type="RefSeq" id="WP_179755498.1">
    <property type="nucleotide sequence ID" value="NZ_JACCBU010000001.1"/>
</dbReference>
<dbReference type="InterPro" id="IPR036412">
    <property type="entry name" value="HAD-like_sf"/>
</dbReference>
<evidence type="ECO:0000313" key="2">
    <source>
        <dbReference type="Proteomes" id="UP000569914"/>
    </source>
</evidence>
<dbReference type="Proteomes" id="UP000569914">
    <property type="component" value="Unassembled WGS sequence"/>
</dbReference>
<dbReference type="PRINTS" id="PR00413">
    <property type="entry name" value="HADHALOGNASE"/>
</dbReference>
<dbReference type="InterPro" id="IPR023214">
    <property type="entry name" value="HAD_sf"/>
</dbReference>
<keyword evidence="1" id="KW-0378">Hydrolase</keyword>
<dbReference type="Gene3D" id="3.40.50.1000">
    <property type="entry name" value="HAD superfamily/HAD-like"/>
    <property type="match status" value="1"/>
</dbReference>
<name>A0A7Y9IBX2_9ACTN</name>
<gene>
    <name evidence="1" type="ORF">BKA15_005090</name>
</gene>
<dbReference type="InterPro" id="IPR006439">
    <property type="entry name" value="HAD-SF_hydro_IA"/>
</dbReference>
<dbReference type="SFLD" id="SFLDG01129">
    <property type="entry name" value="C1.5:_HAD__Beta-PGM__Phosphata"/>
    <property type="match status" value="1"/>
</dbReference>
<dbReference type="PANTHER" id="PTHR43611">
    <property type="entry name" value="ALPHA-D-GLUCOSE 1-PHOSPHATE PHOSPHATASE"/>
    <property type="match status" value="1"/>
</dbReference>
<dbReference type="Pfam" id="PF00702">
    <property type="entry name" value="Hydrolase"/>
    <property type="match status" value="1"/>
</dbReference>
<evidence type="ECO:0000313" key="1">
    <source>
        <dbReference type="EMBL" id="NYE73761.1"/>
    </source>
</evidence>
<reference evidence="1 2" key="1">
    <citation type="submission" date="2020-07" db="EMBL/GenBank/DDBJ databases">
        <title>Sequencing the genomes of 1000 actinobacteria strains.</title>
        <authorList>
            <person name="Klenk H.-P."/>
        </authorList>
    </citation>
    <scope>NUCLEOTIDE SEQUENCE [LARGE SCALE GENOMIC DNA]</scope>
    <source>
        <strain evidence="1 2">DSM 22083</strain>
    </source>
</reference>